<evidence type="ECO:0000313" key="3">
    <source>
        <dbReference type="EMBL" id="GMA94821.1"/>
    </source>
</evidence>
<organism evidence="3 4">
    <name type="scientific">Pseudolysinimonas kribbensis</name>
    <dbReference type="NCBI Taxonomy" id="433641"/>
    <lineage>
        <taxon>Bacteria</taxon>
        <taxon>Bacillati</taxon>
        <taxon>Actinomycetota</taxon>
        <taxon>Actinomycetes</taxon>
        <taxon>Micrococcales</taxon>
        <taxon>Microbacteriaceae</taxon>
        <taxon>Pseudolysinimonas</taxon>
    </lineage>
</organism>
<dbReference type="Proteomes" id="UP001157034">
    <property type="component" value="Unassembled WGS sequence"/>
</dbReference>
<protein>
    <submittedName>
        <fullName evidence="3">3-oxoacyl-ACP reductase</fullName>
    </submittedName>
</protein>
<dbReference type="Gene3D" id="3.40.50.720">
    <property type="entry name" value="NAD(P)-binding Rossmann-like Domain"/>
    <property type="match status" value="1"/>
</dbReference>
<comment type="similarity">
    <text evidence="1">Belongs to the short-chain dehydrogenases/reductases (SDR) family.</text>
</comment>
<evidence type="ECO:0000313" key="4">
    <source>
        <dbReference type="Proteomes" id="UP001157034"/>
    </source>
</evidence>
<gene>
    <name evidence="3" type="ORF">GCM10025881_16450</name>
</gene>
<keyword evidence="4" id="KW-1185">Reference proteome</keyword>
<reference evidence="4" key="1">
    <citation type="journal article" date="2019" name="Int. J. Syst. Evol. Microbiol.">
        <title>The Global Catalogue of Microorganisms (GCM) 10K type strain sequencing project: providing services to taxonomists for standard genome sequencing and annotation.</title>
        <authorList>
            <consortium name="The Broad Institute Genomics Platform"/>
            <consortium name="The Broad Institute Genome Sequencing Center for Infectious Disease"/>
            <person name="Wu L."/>
            <person name="Ma J."/>
        </authorList>
    </citation>
    <scope>NUCLEOTIDE SEQUENCE [LARGE SCALE GENOMIC DNA]</scope>
    <source>
        <strain evidence="4">NBRC 108894</strain>
    </source>
</reference>
<dbReference type="PRINTS" id="PR00080">
    <property type="entry name" value="SDRFAMILY"/>
</dbReference>
<dbReference type="PANTHER" id="PTHR43639">
    <property type="entry name" value="OXIDOREDUCTASE, SHORT-CHAIN DEHYDROGENASE/REDUCTASE FAMILY (AFU_ORTHOLOGUE AFUA_5G02870)"/>
    <property type="match status" value="1"/>
</dbReference>
<comment type="caution">
    <text evidence="3">The sequence shown here is derived from an EMBL/GenBank/DDBJ whole genome shotgun (WGS) entry which is preliminary data.</text>
</comment>
<evidence type="ECO:0000256" key="1">
    <source>
        <dbReference type="ARBA" id="ARBA00006484"/>
    </source>
</evidence>
<accession>A0ABQ6K7U8</accession>
<dbReference type="PANTHER" id="PTHR43639:SF1">
    <property type="entry name" value="SHORT-CHAIN DEHYDROGENASE_REDUCTASE FAMILY PROTEIN"/>
    <property type="match status" value="1"/>
</dbReference>
<evidence type="ECO:0000256" key="2">
    <source>
        <dbReference type="ARBA" id="ARBA00023002"/>
    </source>
</evidence>
<dbReference type="RefSeq" id="WP_284253701.1">
    <property type="nucleotide sequence ID" value="NZ_BAAAQO010000002.1"/>
</dbReference>
<dbReference type="PRINTS" id="PR00081">
    <property type="entry name" value="GDHRDH"/>
</dbReference>
<name>A0ABQ6K7U8_9MICO</name>
<proteinExistence type="inferred from homology"/>
<sequence length="260" mass="27093">MTRIALITGGSRGLGRASALALADHDVDVILTYRTGVDEAAAVVADLEAAGRTAVALPLDTTMPETFPAFAATLRETLHATWGRDDLDILVNNAGYALDTFFGSTTREQIESLLAVHVTGPVLLTQELSPLLADGGAVLNISTGLTQNLVNPGYSVYAAMKGAVEVWTRYLAKELGARGIRVNVLAPGATATDFAGGQIRDNEAYQAGIIASSALGRVGQPDDIGRAAAAILSEEFAWVTGQRLEASGGQGMGRWTRPAA</sequence>
<dbReference type="EMBL" id="BSVB01000001">
    <property type="protein sequence ID" value="GMA94821.1"/>
    <property type="molecule type" value="Genomic_DNA"/>
</dbReference>
<dbReference type="InterPro" id="IPR002347">
    <property type="entry name" value="SDR_fam"/>
</dbReference>
<dbReference type="InterPro" id="IPR036291">
    <property type="entry name" value="NAD(P)-bd_dom_sf"/>
</dbReference>
<keyword evidence="2" id="KW-0560">Oxidoreductase</keyword>
<dbReference type="Pfam" id="PF13561">
    <property type="entry name" value="adh_short_C2"/>
    <property type="match status" value="1"/>
</dbReference>
<dbReference type="SUPFAM" id="SSF51735">
    <property type="entry name" value="NAD(P)-binding Rossmann-fold domains"/>
    <property type="match status" value="1"/>
</dbReference>